<dbReference type="Proteomes" id="UP000250043">
    <property type="component" value="Unassembled WGS sequence"/>
</dbReference>
<evidence type="ECO:0000256" key="2">
    <source>
        <dbReference type="ARBA" id="ARBA00023235"/>
    </source>
</evidence>
<dbReference type="PANTHER" id="PTHR43709:SF2">
    <property type="entry name" value="DUF453 DOMAIN PROTEIN (AFU_ORTHOLOGUE AFUA_6G00360)"/>
    <property type="match status" value="1"/>
</dbReference>
<comment type="similarity">
    <text evidence="1">Belongs to the PrpF family.</text>
</comment>
<dbReference type="InterPro" id="IPR007400">
    <property type="entry name" value="PrpF-like"/>
</dbReference>
<dbReference type="GO" id="GO:0016853">
    <property type="term" value="F:isomerase activity"/>
    <property type="evidence" value="ECO:0007669"/>
    <property type="project" value="UniProtKB-KW"/>
</dbReference>
<name>A0A8E2DGK9_9APHY</name>
<dbReference type="AlphaFoldDB" id="A0A8E2DGK9"/>
<evidence type="ECO:0000313" key="3">
    <source>
        <dbReference type="EMBL" id="OCH84924.1"/>
    </source>
</evidence>
<dbReference type="PANTHER" id="PTHR43709">
    <property type="entry name" value="ACONITATE ISOMERASE-RELATED"/>
    <property type="match status" value="1"/>
</dbReference>
<dbReference type="OrthoDB" id="10267539at2759"/>
<sequence length="352" mass="37714">MGSPDPEYGRQLNGMGGGISSLSKIMVVGPPTDEQKALGADVSYTFVQVGIRDEQIDLSGNCGNLSSMVGVFAVDRAMCKPTISQTEPPRATVHAYNTNTEKLVVTSFPVERAEDDYTPVLNLPEVAMAGVHGKASRILLEFPSPSGARTGALMPSGKPTDVLQVEPVPNGPNSMEVPASCIDATNPTVLISASDLRTIFKGHNHDPVATPLLFYADPVVRQVVENIRRAGAERMGLDPDMQAQPKIAILSPPSSDTEADIVAHTFSMGVLHKAIPMTVGLCLAVAARVPDTVAWNLVHTAKHRHKTETDPLRIAHPSGYVDVGVDMDGQGEVKSVKVVRTGRRLMTGWVWW</sequence>
<dbReference type="EMBL" id="KV722622">
    <property type="protein sequence ID" value="OCH84924.1"/>
    <property type="molecule type" value="Genomic_DNA"/>
</dbReference>
<gene>
    <name evidence="3" type="ORF">OBBRIDRAFT_798678</name>
</gene>
<proteinExistence type="inferred from homology"/>
<keyword evidence="2" id="KW-0413">Isomerase</keyword>
<protein>
    <submittedName>
        <fullName evidence="3">DUF453 domain-containing protein</fullName>
    </submittedName>
</protein>
<evidence type="ECO:0000313" key="4">
    <source>
        <dbReference type="Proteomes" id="UP000250043"/>
    </source>
</evidence>
<keyword evidence="4" id="KW-1185">Reference proteome</keyword>
<dbReference type="SUPFAM" id="SSF54506">
    <property type="entry name" value="Diaminopimelate epimerase-like"/>
    <property type="match status" value="2"/>
</dbReference>
<dbReference type="Gene3D" id="3.10.310.10">
    <property type="entry name" value="Diaminopimelate Epimerase, Chain A, domain 1"/>
    <property type="match status" value="2"/>
</dbReference>
<accession>A0A8E2DGK9</accession>
<evidence type="ECO:0000256" key="1">
    <source>
        <dbReference type="ARBA" id="ARBA00007673"/>
    </source>
</evidence>
<dbReference type="Pfam" id="PF04303">
    <property type="entry name" value="PrpF"/>
    <property type="match status" value="1"/>
</dbReference>
<organism evidence="3 4">
    <name type="scientific">Obba rivulosa</name>
    <dbReference type="NCBI Taxonomy" id="1052685"/>
    <lineage>
        <taxon>Eukaryota</taxon>
        <taxon>Fungi</taxon>
        <taxon>Dikarya</taxon>
        <taxon>Basidiomycota</taxon>
        <taxon>Agaricomycotina</taxon>
        <taxon>Agaricomycetes</taxon>
        <taxon>Polyporales</taxon>
        <taxon>Gelatoporiaceae</taxon>
        <taxon>Obba</taxon>
    </lineage>
</organism>
<reference evidence="3 4" key="1">
    <citation type="submission" date="2016-07" db="EMBL/GenBank/DDBJ databases">
        <title>Draft genome of the white-rot fungus Obba rivulosa 3A-2.</title>
        <authorList>
            <consortium name="DOE Joint Genome Institute"/>
            <person name="Miettinen O."/>
            <person name="Riley R."/>
            <person name="Acob R."/>
            <person name="Barry K."/>
            <person name="Cullen D."/>
            <person name="De Vries R."/>
            <person name="Hainaut M."/>
            <person name="Hatakka A."/>
            <person name="Henrissat B."/>
            <person name="Hilden K."/>
            <person name="Kuo R."/>
            <person name="Labutti K."/>
            <person name="Lipzen A."/>
            <person name="Makela M.R."/>
            <person name="Sandor L."/>
            <person name="Spatafora J.W."/>
            <person name="Grigoriev I.V."/>
            <person name="Hibbett D.S."/>
        </authorList>
    </citation>
    <scope>NUCLEOTIDE SEQUENCE [LARGE SCALE GENOMIC DNA]</scope>
    <source>
        <strain evidence="3 4">3A-2</strain>
    </source>
</reference>